<accession>A0A166W2U1</accession>
<proteinExistence type="predicted"/>
<evidence type="ECO:0000313" key="3">
    <source>
        <dbReference type="EMBL" id="OAA34292.1"/>
    </source>
</evidence>
<dbReference type="STRING" id="1081105.A0A166W2U1"/>
<evidence type="ECO:0000256" key="1">
    <source>
        <dbReference type="SAM" id="MobiDB-lite"/>
    </source>
</evidence>
<reference evidence="6" key="2">
    <citation type="submission" date="2018-12" db="EMBL/GenBank/DDBJ databases">
        <title>The complete genome of Metarhizium rileyi, a key fungal pathogen of Lepidoptera.</title>
        <authorList>
            <person name="Binneck E."/>
            <person name="Lastra C.C.L."/>
            <person name="Sosa-Gomez D.R."/>
        </authorList>
    </citation>
    <scope>NUCLEOTIDE SEQUENCE [LARGE SCALE GENOMIC DNA]</scope>
    <source>
        <strain evidence="6">Cep018-CH2</strain>
    </source>
</reference>
<sequence>MALLLLVSTGFTFIYPLEHFEKRHPVNDLIYEARTIHDRWLVKASTSQSLATAVLVYGERHGGRPPPPKFGDWYQYASGSSIIDDFQQIDSDLDVFWSLSPKMLRKRVQSALSNPGVENITIENGKVTFSDAGDETQNKALTDLVDMIRKFSRHLPDMVLPVNLNPAPRILPSWKDTQLRSQEYLQSMAKLISQRSENTSSTENNILKSRHTEQSDPSAVSHQSRTSDFRQMQAEACPSTSRVRTSPHWEISQFCWACVKEHSRGQLLSDWVKSLDVCSQSDLGHLHSFKMRQRDISPIKELVPLFGPSKVEGFRDILIPLSQPRQDQTDDGESFLERKNTLFWRSAIVGKISNDQALRGSHKLRLLHLLKRADTRDRVTIILPVRGAKKEFKSASVPVLEANRDLSYDVGIDDFTACVGQHCDILKRMYGDDVQTGDPLENRYVLLTDEDDGPPATTMKMLRSQSLPFISTIFRTWYTERLTPWLHFVPIDPRYQGIHTTLLYFTGTARKAKMNGIDTYLTGRSSDGEWIAHQGRRWAGEALGKKDMEIYLFRLLLEWGRIIDDRREEIGFRKEQNGQFLSDEWTRTS</sequence>
<evidence type="ECO:0000313" key="6">
    <source>
        <dbReference type="Proteomes" id="UP000317257"/>
    </source>
</evidence>
<dbReference type="Proteomes" id="UP000243498">
    <property type="component" value="Unassembled WGS sequence"/>
</dbReference>
<feature type="signal peptide" evidence="2">
    <location>
        <begin position="1"/>
        <end position="16"/>
    </location>
</feature>
<keyword evidence="2" id="KW-0732">Signal</keyword>
<reference evidence="4" key="3">
    <citation type="journal article" date="2019" name="Microbiol. Resour. Announc.">
        <title>Genome Sequence of Metarhizium rileyi, a Microbial Control Agent for Lepidoptera.</title>
        <authorList>
            <person name="Binneck E."/>
            <person name="Lastra C.C.L."/>
            <person name="Sosa-Gomez D.R."/>
        </authorList>
    </citation>
    <scope>NUCLEOTIDE SEQUENCE</scope>
    <source>
        <strain evidence="4">Cep018-CH2</strain>
    </source>
</reference>
<protein>
    <submittedName>
        <fullName evidence="3">Capsular associated protein</fullName>
    </submittedName>
</protein>
<accession>A0A5C6GCK5</accession>
<dbReference type="InterPro" id="IPR051091">
    <property type="entry name" value="O-Glucosyltr/Glycosyltrsf_90"/>
</dbReference>
<name>A0A166W2U1_METRR</name>
<organism evidence="3 5">
    <name type="scientific">Metarhizium rileyi (strain RCEF 4871)</name>
    <name type="common">Nomuraea rileyi</name>
    <dbReference type="NCBI Taxonomy" id="1649241"/>
    <lineage>
        <taxon>Eukaryota</taxon>
        <taxon>Fungi</taxon>
        <taxon>Dikarya</taxon>
        <taxon>Ascomycota</taxon>
        <taxon>Pezizomycotina</taxon>
        <taxon>Sordariomycetes</taxon>
        <taxon>Hypocreomycetidae</taxon>
        <taxon>Hypocreales</taxon>
        <taxon>Clavicipitaceae</taxon>
        <taxon>Metarhizium</taxon>
    </lineage>
</organism>
<dbReference type="AlphaFoldDB" id="A0A166W2U1"/>
<dbReference type="PANTHER" id="PTHR12203">
    <property type="entry name" value="KDEL LYS-ASP-GLU-LEU CONTAINING - RELATED"/>
    <property type="match status" value="1"/>
</dbReference>
<evidence type="ECO:0000256" key="2">
    <source>
        <dbReference type="SAM" id="SignalP"/>
    </source>
</evidence>
<dbReference type="EMBL" id="AZHC01000057">
    <property type="protein sequence ID" value="OAA34292.1"/>
    <property type="molecule type" value="Genomic_DNA"/>
</dbReference>
<feature type="chain" id="PRO_5007881548" evidence="2">
    <location>
        <begin position="17"/>
        <end position="589"/>
    </location>
</feature>
<feature type="region of interest" description="Disordered" evidence="1">
    <location>
        <begin position="209"/>
        <end position="233"/>
    </location>
</feature>
<dbReference type="OrthoDB" id="541052at2759"/>
<gene>
    <name evidence="4" type="ORF">ED733_005527</name>
    <name evidence="3" type="ORF">NOR_08575</name>
</gene>
<comment type="caution">
    <text evidence="3">The sequence shown here is derived from an EMBL/GenBank/DDBJ whole genome shotgun (WGS) entry which is preliminary data.</text>
</comment>
<dbReference type="Proteomes" id="UP000317257">
    <property type="component" value="Unassembled WGS sequence"/>
</dbReference>
<dbReference type="EMBL" id="SBHS01000007">
    <property type="protein sequence ID" value="TWU75502.1"/>
    <property type="molecule type" value="Genomic_DNA"/>
</dbReference>
<reference evidence="3 5" key="1">
    <citation type="journal article" date="2016" name="Genome Biol. Evol.">
        <title>Divergent and convergent evolution of fungal pathogenicity.</title>
        <authorList>
            <person name="Shang Y."/>
            <person name="Xiao G."/>
            <person name="Zheng P."/>
            <person name="Cen K."/>
            <person name="Zhan S."/>
            <person name="Wang C."/>
        </authorList>
    </citation>
    <scope>NUCLEOTIDE SEQUENCE [LARGE SCALE GENOMIC DNA]</scope>
    <source>
        <strain evidence="3 5">RCEF 4871</strain>
    </source>
</reference>
<evidence type="ECO:0000313" key="5">
    <source>
        <dbReference type="Proteomes" id="UP000243498"/>
    </source>
</evidence>
<dbReference type="PANTHER" id="PTHR12203:SF35">
    <property type="entry name" value="PROTEIN O-GLUCOSYLTRANSFERASE 1"/>
    <property type="match status" value="1"/>
</dbReference>
<evidence type="ECO:0000313" key="4">
    <source>
        <dbReference type="EMBL" id="TWU75502.1"/>
    </source>
</evidence>
<feature type="compositionally biased region" description="Polar residues" evidence="1">
    <location>
        <begin position="215"/>
        <end position="230"/>
    </location>
</feature>
<keyword evidence="5" id="KW-1185">Reference proteome</keyword>